<dbReference type="PANTHER" id="PTHR11690">
    <property type="entry name" value="AMILORIDE-SENSITIVE SODIUM CHANNEL-RELATED"/>
    <property type="match status" value="1"/>
</dbReference>
<keyword evidence="15" id="KW-1185">Reference proteome</keyword>
<keyword evidence="11 13" id="KW-0739">Sodium transport</keyword>
<evidence type="ECO:0000256" key="8">
    <source>
        <dbReference type="ARBA" id="ARBA00023065"/>
    </source>
</evidence>
<evidence type="ECO:0000256" key="10">
    <source>
        <dbReference type="ARBA" id="ARBA00023180"/>
    </source>
</evidence>
<evidence type="ECO:0000256" key="5">
    <source>
        <dbReference type="ARBA" id="ARBA00022692"/>
    </source>
</evidence>
<dbReference type="Pfam" id="PF00858">
    <property type="entry name" value="ASC"/>
    <property type="match status" value="1"/>
</dbReference>
<keyword evidence="3 13" id="KW-0813">Transport</keyword>
<comment type="similarity">
    <text evidence="2 13">Belongs to the amiloride-sensitive sodium channel (TC 1.A.6) family.</text>
</comment>
<dbReference type="AlphaFoldDB" id="A0A914UVE8"/>
<keyword evidence="9" id="KW-0472">Membrane</keyword>
<evidence type="ECO:0000256" key="12">
    <source>
        <dbReference type="ARBA" id="ARBA00023303"/>
    </source>
</evidence>
<dbReference type="Pfam" id="PF22214">
    <property type="entry name" value="Mec-4_10_cyt"/>
    <property type="match status" value="1"/>
</dbReference>
<evidence type="ECO:0000256" key="1">
    <source>
        <dbReference type="ARBA" id="ARBA00004141"/>
    </source>
</evidence>
<keyword evidence="7" id="KW-0915">Sodium</keyword>
<evidence type="ECO:0000256" key="6">
    <source>
        <dbReference type="ARBA" id="ARBA00022989"/>
    </source>
</evidence>
<keyword evidence="8 13" id="KW-0406">Ion transport</keyword>
<evidence type="ECO:0000256" key="9">
    <source>
        <dbReference type="ARBA" id="ARBA00023136"/>
    </source>
</evidence>
<keyword evidence="6" id="KW-1133">Transmembrane helix</keyword>
<evidence type="ECO:0000256" key="2">
    <source>
        <dbReference type="ARBA" id="ARBA00007193"/>
    </source>
</evidence>
<evidence type="ECO:0000256" key="11">
    <source>
        <dbReference type="ARBA" id="ARBA00023201"/>
    </source>
</evidence>
<evidence type="ECO:0000256" key="4">
    <source>
        <dbReference type="ARBA" id="ARBA00022461"/>
    </source>
</evidence>
<dbReference type="PRINTS" id="PR01078">
    <property type="entry name" value="AMINACHANNEL"/>
</dbReference>
<evidence type="ECO:0000256" key="13">
    <source>
        <dbReference type="RuleBase" id="RU000679"/>
    </source>
</evidence>
<sequence>MPSPRALKKNAKIPLSHDHLASKYGDVLDYLALTTNILDAAENCTEYVQSNSLFACDKNIQCDLLTEDGTHVLDPSRLSYEERLKWHFKEFCYKTSSHGIPMIGQAPNKIYRAVWIVLLLGCTIMFAHQASNVIEKFNRMDKITNILLKFDTAPFPAITLCNLNPYKQSLIGRVELVRRTLKVFNDVMKRAGKGSGSDSDAKIRKRSTDASFVPAHSKCDCTNGESNICEAITDDVPTAADSMCLCAFDSATGDAWPCFSKNLWTLEQCDQCDEHGNCLKAGTT</sequence>
<dbReference type="Proteomes" id="UP000887566">
    <property type="component" value="Unplaced"/>
</dbReference>
<keyword evidence="12 13" id="KW-0407">Ion channel</keyword>
<evidence type="ECO:0000256" key="7">
    <source>
        <dbReference type="ARBA" id="ARBA00023053"/>
    </source>
</evidence>
<comment type="subcellular location">
    <subcellularLocation>
        <location evidence="1">Membrane</location>
        <topology evidence="1">Multi-pass membrane protein</topology>
    </subcellularLocation>
</comment>
<protein>
    <recommendedName>
        <fullName evidence="14">Degenerin mec-4/10 cytosolic domain-containing protein</fullName>
    </recommendedName>
</protein>
<dbReference type="GO" id="GO:0015280">
    <property type="term" value="F:ligand-gated sodium channel activity"/>
    <property type="evidence" value="ECO:0007669"/>
    <property type="project" value="TreeGrafter"/>
</dbReference>
<evidence type="ECO:0000259" key="14">
    <source>
        <dbReference type="Pfam" id="PF22214"/>
    </source>
</evidence>
<evidence type="ECO:0000256" key="3">
    <source>
        <dbReference type="ARBA" id="ARBA00022448"/>
    </source>
</evidence>
<dbReference type="InterPro" id="IPR054001">
    <property type="entry name" value="Mec-4/10_cyt"/>
</dbReference>
<reference evidence="16" key="1">
    <citation type="submission" date="2022-11" db="UniProtKB">
        <authorList>
            <consortium name="WormBaseParasite"/>
        </authorList>
    </citation>
    <scope>IDENTIFICATION</scope>
</reference>
<dbReference type="InterPro" id="IPR001873">
    <property type="entry name" value="ENaC"/>
</dbReference>
<organism evidence="15 16">
    <name type="scientific">Plectus sambesii</name>
    <dbReference type="NCBI Taxonomy" id="2011161"/>
    <lineage>
        <taxon>Eukaryota</taxon>
        <taxon>Metazoa</taxon>
        <taxon>Ecdysozoa</taxon>
        <taxon>Nematoda</taxon>
        <taxon>Chromadorea</taxon>
        <taxon>Plectida</taxon>
        <taxon>Plectina</taxon>
        <taxon>Plectoidea</taxon>
        <taxon>Plectidae</taxon>
        <taxon>Plectus</taxon>
    </lineage>
</organism>
<dbReference type="GO" id="GO:0005886">
    <property type="term" value="C:plasma membrane"/>
    <property type="evidence" value="ECO:0007669"/>
    <property type="project" value="TreeGrafter"/>
</dbReference>
<name>A0A914UVE8_9BILA</name>
<evidence type="ECO:0000313" key="16">
    <source>
        <dbReference type="WBParaSite" id="PSAMB.scaffold12946size2504.g35177.t1"/>
    </source>
</evidence>
<proteinExistence type="inferred from homology"/>
<evidence type="ECO:0000313" key="15">
    <source>
        <dbReference type="Proteomes" id="UP000887566"/>
    </source>
</evidence>
<keyword evidence="4 13" id="KW-0894">Sodium channel</keyword>
<accession>A0A914UVE8</accession>
<dbReference type="PANTHER" id="PTHR11690:SF248">
    <property type="entry name" value="PICKPOCKET 17, ISOFORM A"/>
    <property type="match status" value="1"/>
</dbReference>
<keyword evidence="5 13" id="KW-0812">Transmembrane</keyword>
<dbReference type="WBParaSite" id="PSAMB.scaffold12946size2504.g35177.t1">
    <property type="protein sequence ID" value="PSAMB.scaffold12946size2504.g35177.t1"/>
    <property type="gene ID" value="PSAMB.scaffold12946size2504.g35177"/>
</dbReference>
<feature type="domain" description="Degenerin mec-4/10 cytosolic" evidence="14">
    <location>
        <begin position="28"/>
        <end position="90"/>
    </location>
</feature>
<keyword evidence="10" id="KW-0325">Glycoprotein</keyword>